<evidence type="ECO:0000256" key="1">
    <source>
        <dbReference type="SAM" id="MobiDB-lite"/>
    </source>
</evidence>
<protein>
    <submittedName>
        <fullName evidence="2">Uncharacterized protein</fullName>
    </submittedName>
</protein>
<evidence type="ECO:0000313" key="2">
    <source>
        <dbReference type="EMBL" id="KNF03181.1"/>
    </source>
</evidence>
<dbReference type="Proteomes" id="UP000054564">
    <property type="component" value="Unassembled WGS sequence"/>
</dbReference>
<feature type="region of interest" description="Disordered" evidence="1">
    <location>
        <begin position="307"/>
        <end position="343"/>
    </location>
</feature>
<dbReference type="EMBL" id="AJIL01000019">
    <property type="protein sequence ID" value="KNF03181.1"/>
    <property type="molecule type" value="Genomic_DNA"/>
</dbReference>
<organism evidence="2 3">
    <name type="scientific">Puccinia striiformis f. sp. tritici PST-78</name>
    <dbReference type="NCBI Taxonomy" id="1165861"/>
    <lineage>
        <taxon>Eukaryota</taxon>
        <taxon>Fungi</taxon>
        <taxon>Dikarya</taxon>
        <taxon>Basidiomycota</taxon>
        <taxon>Pucciniomycotina</taxon>
        <taxon>Pucciniomycetes</taxon>
        <taxon>Pucciniales</taxon>
        <taxon>Pucciniaceae</taxon>
        <taxon>Puccinia</taxon>
    </lineage>
</organism>
<comment type="caution">
    <text evidence="2">The sequence shown here is derived from an EMBL/GenBank/DDBJ whole genome shotgun (WGS) entry which is preliminary data.</text>
</comment>
<name>A0A0L0VV91_9BASI</name>
<accession>A0A0L0VV91</accession>
<evidence type="ECO:0000313" key="3">
    <source>
        <dbReference type="Proteomes" id="UP000054564"/>
    </source>
</evidence>
<dbReference type="AlphaFoldDB" id="A0A0L0VV91"/>
<feature type="region of interest" description="Disordered" evidence="1">
    <location>
        <begin position="211"/>
        <end position="249"/>
    </location>
</feature>
<reference evidence="3" key="1">
    <citation type="submission" date="2014-03" db="EMBL/GenBank/DDBJ databases">
        <title>The Genome Sequence of Puccinia striiformis f. sp. tritici PST-78.</title>
        <authorList>
            <consortium name="The Broad Institute Genome Sequencing Platform"/>
            <person name="Cuomo C."/>
            <person name="Hulbert S."/>
            <person name="Chen X."/>
            <person name="Walker B."/>
            <person name="Young S.K."/>
            <person name="Zeng Q."/>
            <person name="Gargeya S."/>
            <person name="Fitzgerald M."/>
            <person name="Haas B."/>
            <person name="Abouelleil A."/>
            <person name="Alvarado L."/>
            <person name="Arachchi H.M."/>
            <person name="Berlin A.M."/>
            <person name="Chapman S.B."/>
            <person name="Goldberg J."/>
            <person name="Griggs A."/>
            <person name="Gujja S."/>
            <person name="Hansen M."/>
            <person name="Howarth C."/>
            <person name="Imamovic A."/>
            <person name="Larimer J."/>
            <person name="McCowan C."/>
            <person name="Montmayeur A."/>
            <person name="Murphy C."/>
            <person name="Neiman D."/>
            <person name="Pearson M."/>
            <person name="Priest M."/>
            <person name="Roberts A."/>
            <person name="Saif S."/>
            <person name="Shea T."/>
            <person name="Sisk P."/>
            <person name="Sykes S."/>
            <person name="Wortman J."/>
            <person name="Nusbaum C."/>
            <person name="Birren B."/>
        </authorList>
    </citation>
    <scope>NUCLEOTIDE SEQUENCE [LARGE SCALE GENOMIC DNA]</scope>
    <source>
        <strain evidence="3">race PST-78</strain>
    </source>
</reference>
<gene>
    <name evidence="2" type="ORF">PSTG_03768</name>
</gene>
<proteinExistence type="predicted"/>
<sequence length="445" mass="48611">MINNPLGISINPGSDIDLATIISDHLRKSFMSEMDWPFKLKVFGTEYMLVSRGFWANSHHWGKVVRHVNGISGVRLQDDQQNAGLARLINTVPGTISGAQEDTSWLIYSWTWNEEEDTFVDESIARIRKDNPQFTSRIPFTHLKQLLNSSYQPDLPHKYSVIPEEPKEADKILSGPLPSDQVCAKDESPHAPEAEQPLKIRICRPLNNNMKPGPLVPSAPTTHSHPPDVEVAPEEADTSKSDLPEPEGATVELHKSQGAPWSQVAQKFAKDPRSAFAKKNMPTSKHSSRQCTGRVLYKGQTTCVKEGAGTNKGSNVGTKKGRNVGTNEGTSAKEASDVGTNKATSANEASEVGIKEGNHFGAQGAVSTTTISFQPAPLTDADWERMAARGAAYWEAHWDNKHTKDLILPKPSQDVVANTQSLPNEHVANAAGYRCSARRTGTSVP</sequence>
<keyword evidence="3" id="KW-1185">Reference proteome</keyword>